<accession>A0A9N9G8M7</accession>
<dbReference type="InterPro" id="IPR037508">
    <property type="entry name" value="Msb1/Mug8"/>
</dbReference>
<dbReference type="CDD" id="cd00159">
    <property type="entry name" value="RhoGAP"/>
    <property type="match status" value="1"/>
</dbReference>
<dbReference type="SMART" id="SM00324">
    <property type="entry name" value="RhoGAP"/>
    <property type="match status" value="1"/>
</dbReference>
<dbReference type="OrthoDB" id="3362494at2759"/>
<evidence type="ECO:0000313" key="4">
    <source>
        <dbReference type="Proteomes" id="UP000789572"/>
    </source>
</evidence>
<evidence type="ECO:0000256" key="1">
    <source>
        <dbReference type="SAM" id="MobiDB-lite"/>
    </source>
</evidence>
<dbReference type="InterPro" id="IPR008936">
    <property type="entry name" value="Rho_GTPase_activation_prot"/>
</dbReference>
<dbReference type="Proteomes" id="UP000789572">
    <property type="component" value="Unassembled WGS sequence"/>
</dbReference>
<dbReference type="PANTHER" id="PTHR28093">
    <property type="entry name" value="MORPHOGENESIS-RELATED PROTEIN MSB1"/>
    <property type="match status" value="1"/>
</dbReference>
<dbReference type="PANTHER" id="PTHR28093:SF1">
    <property type="entry name" value="MORPHOGENESIS-RELATED PROTEIN MSB1"/>
    <property type="match status" value="1"/>
</dbReference>
<feature type="domain" description="Rho-GAP" evidence="2">
    <location>
        <begin position="51"/>
        <end position="246"/>
    </location>
</feature>
<proteinExistence type="predicted"/>
<gene>
    <name evidence="3" type="ORF">POCULU_LOCUS6871</name>
</gene>
<dbReference type="Pfam" id="PF08101">
    <property type="entry name" value="Msb1-Mug8_dom"/>
    <property type="match status" value="1"/>
</dbReference>
<dbReference type="PROSITE" id="PS50238">
    <property type="entry name" value="RHOGAP"/>
    <property type="match status" value="1"/>
</dbReference>
<comment type="caution">
    <text evidence="3">The sequence shown here is derived from an EMBL/GenBank/DDBJ whole genome shotgun (WGS) entry which is preliminary data.</text>
</comment>
<feature type="region of interest" description="Disordered" evidence="1">
    <location>
        <begin position="1"/>
        <end position="29"/>
    </location>
</feature>
<feature type="compositionally biased region" description="Basic residues" evidence="1">
    <location>
        <begin position="449"/>
        <end position="460"/>
    </location>
</feature>
<name>A0A9N9G8M7_9GLOM</name>
<dbReference type="InterPro" id="IPR012965">
    <property type="entry name" value="Msb1/Mug8_dom"/>
</dbReference>
<keyword evidence="4" id="KW-1185">Reference proteome</keyword>
<dbReference type="GO" id="GO:0007165">
    <property type="term" value="P:signal transduction"/>
    <property type="evidence" value="ECO:0007669"/>
    <property type="project" value="InterPro"/>
</dbReference>
<feature type="compositionally biased region" description="Basic residues" evidence="1">
    <location>
        <begin position="612"/>
        <end position="622"/>
    </location>
</feature>
<dbReference type="AlphaFoldDB" id="A0A9N9G8M7"/>
<dbReference type="InterPro" id="IPR000198">
    <property type="entry name" value="RhoGAP_dom"/>
</dbReference>
<feature type="compositionally biased region" description="Low complexity" evidence="1">
    <location>
        <begin position="19"/>
        <end position="29"/>
    </location>
</feature>
<feature type="compositionally biased region" description="Basic residues" evidence="1">
    <location>
        <begin position="417"/>
        <end position="429"/>
    </location>
</feature>
<sequence>MFRKNTLKKNSEKLKRTLSDTSSSLRSRGSLKRTFSNSLQRENSKSSRNEFTMEKLSIEMTHLIIKRCGDEIRSRGLHEVDIFKPQNIGDSTEEAMYLINFLLRDNRIDYETELASADIHNVVSTLKWALRHCEEIIVPYQYYEEFVKFDQEYDFDPNKGSFTQFLQYIPLPNRNVLIELFEICADVTAESHINKMSAQKIVKCLALCIIRDGKPAFLSFDDAYKEYTNCSNACLHLFLAYLRERSHDKELPPRLTMLLDNYDDVKKISTASIFVSNEEDFKSYQQTMARSSITNERRASMLRITRSVVPRHTAGEQRKSVYDLLPQMMNNIKRETIVSSSSIMTVEQRRTAGHIWEEVQRDGFATLSDDFKTRFALRDEYGALTVEQQNVLLGVPQDSDVLQELSQNNALDEDKRKTKKQLKKQRRRSTTNIDSSDSDKDPSKAMVTLRRRRTQPKTAKRTSSFVSRDVIYDKDILKRQQLEEWHLLDPQQEITTHLAIETIDDIFPYIWMEITTESTDGYWGDWVFIEPRKDLNYECEWILIEEKEQVFAAREAAIEEKFGKALDKSNNWNLSWLKKSASVRSSDATSSRRSETSEHLVQARRANTLSRGQKKSKQRKRDLTRQISAPIPVIPRAYAAPWELNVEQVDSTTRMYQNYI</sequence>
<dbReference type="SUPFAM" id="SSF48350">
    <property type="entry name" value="GTPase activation domain, GAP"/>
    <property type="match status" value="1"/>
</dbReference>
<evidence type="ECO:0000259" key="2">
    <source>
        <dbReference type="PROSITE" id="PS50238"/>
    </source>
</evidence>
<reference evidence="3" key="1">
    <citation type="submission" date="2021-06" db="EMBL/GenBank/DDBJ databases">
        <authorList>
            <person name="Kallberg Y."/>
            <person name="Tangrot J."/>
            <person name="Rosling A."/>
        </authorList>
    </citation>
    <scope>NUCLEOTIDE SEQUENCE</scope>
    <source>
        <strain evidence="3">IA702</strain>
    </source>
</reference>
<dbReference type="EMBL" id="CAJVPJ010001383">
    <property type="protein sequence ID" value="CAG8588941.1"/>
    <property type="molecule type" value="Genomic_DNA"/>
</dbReference>
<dbReference type="Gene3D" id="1.10.555.10">
    <property type="entry name" value="Rho GTPase activation protein"/>
    <property type="match status" value="1"/>
</dbReference>
<evidence type="ECO:0000313" key="3">
    <source>
        <dbReference type="EMBL" id="CAG8588941.1"/>
    </source>
</evidence>
<feature type="region of interest" description="Disordered" evidence="1">
    <location>
        <begin position="406"/>
        <end position="460"/>
    </location>
</feature>
<protein>
    <submittedName>
        <fullName evidence="3">7752_t:CDS:1</fullName>
    </submittedName>
</protein>
<organism evidence="3 4">
    <name type="scientific">Paraglomus occultum</name>
    <dbReference type="NCBI Taxonomy" id="144539"/>
    <lineage>
        <taxon>Eukaryota</taxon>
        <taxon>Fungi</taxon>
        <taxon>Fungi incertae sedis</taxon>
        <taxon>Mucoromycota</taxon>
        <taxon>Glomeromycotina</taxon>
        <taxon>Glomeromycetes</taxon>
        <taxon>Paraglomerales</taxon>
        <taxon>Paraglomeraceae</taxon>
        <taxon>Paraglomus</taxon>
    </lineage>
</organism>
<feature type="compositionally biased region" description="Basic and acidic residues" evidence="1">
    <location>
        <begin position="9"/>
        <end position="18"/>
    </location>
</feature>
<feature type="region of interest" description="Disordered" evidence="1">
    <location>
        <begin position="587"/>
        <end position="623"/>
    </location>
</feature>